<feature type="chain" id="PRO_5042244487" evidence="2">
    <location>
        <begin position="30"/>
        <end position="122"/>
    </location>
</feature>
<proteinExistence type="predicted"/>
<keyword evidence="4" id="KW-1185">Reference proteome</keyword>
<feature type="region of interest" description="Disordered" evidence="1">
    <location>
        <begin position="41"/>
        <end position="66"/>
    </location>
</feature>
<feature type="signal peptide" evidence="2">
    <location>
        <begin position="1"/>
        <end position="29"/>
    </location>
</feature>
<feature type="compositionally biased region" description="Polar residues" evidence="1">
    <location>
        <begin position="45"/>
        <end position="63"/>
    </location>
</feature>
<protein>
    <submittedName>
        <fullName evidence="3">Uncharacterized protein</fullName>
    </submittedName>
</protein>
<sequence length="122" mass="13545">MASYYTCNLLYMLAIASILLCSFINSCSATRNLPNLEKLSKTIRSRSPTENEQTAESPVTTKTMLPIPTFPQEPMLWSPTPPMQQIAGNFTPMFPFPGLPPLPKLPPFPFIPTVPFPPGFDN</sequence>
<organism evidence="3 4">
    <name type="scientific">Dipteronia dyeriana</name>
    <dbReference type="NCBI Taxonomy" id="168575"/>
    <lineage>
        <taxon>Eukaryota</taxon>
        <taxon>Viridiplantae</taxon>
        <taxon>Streptophyta</taxon>
        <taxon>Embryophyta</taxon>
        <taxon>Tracheophyta</taxon>
        <taxon>Spermatophyta</taxon>
        <taxon>Magnoliopsida</taxon>
        <taxon>eudicotyledons</taxon>
        <taxon>Gunneridae</taxon>
        <taxon>Pentapetalae</taxon>
        <taxon>rosids</taxon>
        <taxon>malvids</taxon>
        <taxon>Sapindales</taxon>
        <taxon>Sapindaceae</taxon>
        <taxon>Hippocastanoideae</taxon>
        <taxon>Acereae</taxon>
        <taxon>Dipteronia</taxon>
    </lineage>
</organism>
<evidence type="ECO:0000313" key="3">
    <source>
        <dbReference type="EMBL" id="KAK2636229.1"/>
    </source>
</evidence>
<comment type="caution">
    <text evidence="3">The sequence shown here is derived from an EMBL/GenBank/DDBJ whole genome shotgun (WGS) entry which is preliminary data.</text>
</comment>
<evidence type="ECO:0000256" key="1">
    <source>
        <dbReference type="SAM" id="MobiDB-lite"/>
    </source>
</evidence>
<dbReference type="AlphaFoldDB" id="A0AAD9TIH4"/>
<accession>A0AAD9TIH4</accession>
<gene>
    <name evidence="3" type="ORF">Ddye_031021</name>
</gene>
<dbReference type="Proteomes" id="UP001280121">
    <property type="component" value="Unassembled WGS sequence"/>
</dbReference>
<evidence type="ECO:0000256" key="2">
    <source>
        <dbReference type="SAM" id="SignalP"/>
    </source>
</evidence>
<keyword evidence="2" id="KW-0732">Signal</keyword>
<evidence type="ECO:0000313" key="4">
    <source>
        <dbReference type="Proteomes" id="UP001280121"/>
    </source>
</evidence>
<name>A0AAD9TIH4_9ROSI</name>
<reference evidence="3" key="1">
    <citation type="journal article" date="2023" name="Plant J.">
        <title>Genome sequences and population genomics provide insights into the demographic history, inbreeding, and mutation load of two 'living fossil' tree species of Dipteronia.</title>
        <authorList>
            <person name="Feng Y."/>
            <person name="Comes H.P."/>
            <person name="Chen J."/>
            <person name="Zhu S."/>
            <person name="Lu R."/>
            <person name="Zhang X."/>
            <person name="Li P."/>
            <person name="Qiu J."/>
            <person name="Olsen K.M."/>
            <person name="Qiu Y."/>
        </authorList>
    </citation>
    <scope>NUCLEOTIDE SEQUENCE</scope>
    <source>
        <strain evidence="3">KIB01</strain>
    </source>
</reference>
<dbReference type="EMBL" id="JANJYI010000009">
    <property type="protein sequence ID" value="KAK2636229.1"/>
    <property type="molecule type" value="Genomic_DNA"/>
</dbReference>